<reference evidence="1 2" key="1">
    <citation type="journal article" date="2016" name="Nat. Commun.">
        <title>Thousands of microbial genomes shed light on interconnected biogeochemical processes in an aquifer system.</title>
        <authorList>
            <person name="Anantharaman K."/>
            <person name="Brown C.T."/>
            <person name="Hug L.A."/>
            <person name="Sharon I."/>
            <person name="Castelle C.J."/>
            <person name="Probst A.J."/>
            <person name="Thomas B.C."/>
            <person name="Singh A."/>
            <person name="Wilkins M.J."/>
            <person name="Karaoz U."/>
            <person name="Brodie E.L."/>
            <person name="Williams K.H."/>
            <person name="Hubbard S.S."/>
            <person name="Banfield J.F."/>
        </authorList>
    </citation>
    <scope>NUCLEOTIDE SEQUENCE [LARGE SCALE GENOMIC DNA]</scope>
</reference>
<comment type="caution">
    <text evidence="1">The sequence shown here is derived from an EMBL/GenBank/DDBJ whole genome shotgun (WGS) entry which is preliminary data.</text>
</comment>
<dbReference type="Proteomes" id="UP000178449">
    <property type="component" value="Unassembled WGS sequence"/>
</dbReference>
<organism evidence="1 2">
    <name type="scientific">Candidatus Lambdaproteobacteria bacterium RIFOXYD2_FULL_50_16</name>
    <dbReference type="NCBI Taxonomy" id="1817772"/>
    <lineage>
        <taxon>Bacteria</taxon>
        <taxon>Pseudomonadati</taxon>
        <taxon>Pseudomonadota</taxon>
        <taxon>Candidatus Lambdaproteobacteria</taxon>
    </lineage>
</organism>
<dbReference type="EMBL" id="MFNE01000003">
    <property type="protein sequence ID" value="OGG97199.1"/>
    <property type="molecule type" value="Genomic_DNA"/>
</dbReference>
<proteinExistence type="predicted"/>
<accession>A0A1F6GGG1</accession>
<evidence type="ECO:0000313" key="1">
    <source>
        <dbReference type="EMBL" id="OGG97199.1"/>
    </source>
</evidence>
<sequence>MKIKTSLALALSLFWGFALLAEETRERSRIYYLYEVGNQIALADFNLGSTETIRDRDGNGGGMSLVFKRGKFMALSLDFGYSQTQYKGAIEDGVSVQFEPQVGLGFEALSSSTNVTYDFDVAFKNPYAGVNLLFNNFLLGGGRIFQSATGGVSLSSQSVELVKASYHTQTQLYWQGGFLLDIDDLFVSVLARAFEAPSLQIDSCNESALGTTLCNRIRGATGNRNQRSVAFGEGILQIGILF</sequence>
<name>A0A1F6GGG1_9PROT</name>
<evidence type="ECO:0000313" key="2">
    <source>
        <dbReference type="Proteomes" id="UP000178449"/>
    </source>
</evidence>
<dbReference type="AlphaFoldDB" id="A0A1F6GGG1"/>
<gene>
    <name evidence="1" type="ORF">A2527_10305</name>
</gene>
<dbReference type="STRING" id="1817772.A2527_10305"/>
<protein>
    <recommendedName>
        <fullName evidence="3">Outer membrane protein beta-barrel domain-containing protein</fullName>
    </recommendedName>
</protein>
<evidence type="ECO:0008006" key="3">
    <source>
        <dbReference type="Google" id="ProtNLM"/>
    </source>
</evidence>